<evidence type="ECO:0008006" key="6">
    <source>
        <dbReference type="Google" id="ProtNLM"/>
    </source>
</evidence>
<sequence length="413" mass="48132">MAERKVLNKYIPPDFDPDKLMECKKLMRKIEKKKNRNKYNKNKKNFLNIRMMYPFTLKCNKCKSFTYVGTKFNSRVEKVRDENYLNIPIWKFYGKCSECKNELIFKTDPKNGDYVLIAGGTRTYDAHKEQEIADDFYRTNENGEEEDKIKNTEKESYNALLELKTNEQLEELQNINKRHIDKFNSINKALNRLYEKNEMQNSENRFYMNSLDPEDEKAFFNLLSKSRSSTDKKLDRINRSQPTVPSSSNVIRDNIIIEEEELGDVLEGELEEEEEAHGVNKAREETVGDEPVQSTPKGCSISKKKEMVKNIEQIEINNLTIKKNIKNDLDDVLKPIPEGNINGNNSSIGENTNFNRNSGTHTTFVSDISRAHGLKNKNLERNYNFVIKKKENLSSIFNEYNTDSSDNTDRSDN</sequence>
<dbReference type="GO" id="GO:0071006">
    <property type="term" value="C:U2-type catalytic step 1 spliceosome"/>
    <property type="evidence" value="ECO:0007669"/>
    <property type="project" value="TreeGrafter"/>
</dbReference>
<feature type="compositionally biased region" description="Basic and acidic residues" evidence="1">
    <location>
        <begin position="276"/>
        <end position="286"/>
    </location>
</feature>
<dbReference type="PANTHER" id="PTHR12111">
    <property type="entry name" value="SPLICING FACTOR YJU2"/>
    <property type="match status" value="1"/>
</dbReference>
<dbReference type="VEuPathDB" id="PlasmoDB:PocGH01_08023500"/>
<feature type="region of interest" description="Disordered" evidence="1">
    <location>
        <begin position="269"/>
        <end position="298"/>
    </location>
</feature>
<dbReference type="Proteomes" id="UP000078560">
    <property type="component" value="Unassembled WGS sequence"/>
</dbReference>
<evidence type="ECO:0000313" key="2">
    <source>
        <dbReference type="EMBL" id="SBS82863.1"/>
    </source>
</evidence>
<evidence type="ECO:0000313" key="5">
    <source>
        <dbReference type="Proteomes" id="UP000078560"/>
    </source>
</evidence>
<reference evidence="2" key="1">
    <citation type="submission" date="2016-05" db="EMBL/GenBank/DDBJ databases">
        <authorList>
            <person name="Lavstsen T."/>
            <person name="Jespersen J.S."/>
        </authorList>
    </citation>
    <scope>NUCLEOTIDE SEQUENCE [LARGE SCALE GENOMIC DNA]</scope>
</reference>
<name>A0A1A8VVK4_PLAOA</name>
<dbReference type="EMBL" id="FLQU01000228">
    <property type="protein sequence ID" value="SBS82863.1"/>
    <property type="molecule type" value="Genomic_DNA"/>
</dbReference>
<dbReference type="PANTHER" id="PTHR12111:SF1">
    <property type="entry name" value="SPLICING FACTOR YJU2"/>
    <property type="match status" value="1"/>
</dbReference>
<gene>
    <name evidence="3" type="ORF">POVCU1_015680</name>
    <name evidence="2" type="ORF">POVCU2_0017540</name>
</gene>
<dbReference type="EMBL" id="FLQV01000289">
    <property type="protein sequence ID" value="SBS88340.1"/>
    <property type="molecule type" value="Genomic_DNA"/>
</dbReference>
<dbReference type="Proteomes" id="UP000078546">
    <property type="component" value="Unassembled WGS sequence"/>
</dbReference>
<dbReference type="GO" id="GO:0000398">
    <property type="term" value="P:mRNA splicing, via spliceosome"/>
    <property type="evidence" value="ECO:0007669"/>
    <property type="project" value="InterPro"/>
</dbReference>
<organism evidence="2 5">
    <name type="scientific">Plasmodium ovale curtisi</name>
    <dbReference type="NCBI Taxonomy" id="864141"/>
    <lineage>
        <taxon>Eukaryota</taxon>
        <taxon>Sar</taxon>
        <taxon>Alveolata</taxon>
        <taxon>Apicomplexa</taxon>
        <taxon>Aconoidasida</taxon>
        <taxon>Haemosporida</taxon>
        <taxon>Plasmodiidae</taxon>
        <taxon>Plasmodium</taxon>
        <taxon>Plasmodium (Plasmodium)</taxon>
    </lineage>
</organism>
<evidence type="ECO:0000313" key="3">
    <source>
        <dbReference type="EMBL" id="SBS88340.1"/>
    </source>
</evidence>
<evidence type="ECO:0000313" key="4">
    <source>
        <dbReference type="Proteomes" id="UP000078546"/>
    </source>
</evidence>
<dbReference type="AlphaFoldDB" id="A0A1A8VVK4"/>
<proteinExistence type="predicted"/>
<dbReference type="Pfam" id="PF04502">
    <property type="entry name" value="Saf4_Yju2"/>
    <property type="match status" value="1"/>
</dbReference>
<reference evidence="4 5" key="2">
    <citation type="submission" date="2016-05" db="EMBL/GenBank/DDBJ databases">
        <authorList>
            <person name="Naeem Raeece"/>
        </authorList>
    </citation>
    <scope>NUCLEOTIDE SEQUENCE [LARGE SCALE GENOMIC DNA]</scope>
</reference>
<dbReference type="InterPro" id="IPR007590">
    <property type="entry name" value="Saf4/Yju2"/>
</dbReference>
<accession>A0A1A8VVK4</accession>
<protein>
    <recommendedName>
        <fullName evidence="6">CWC16 domain-containing protein</fullName>
    </recommendedName>
</protein>
<evidence type="ECO:0000256" key="1">
    <source>
        <dbReference type="SAM" id="MobiDB-lite"/>
    </source>
</evidence>